<keyword evidence="3" id="KW-1185">Reference proteome</keyword>
<feature type="region of interest" description="Disordered" evidence="1">
    <location>
        <begin position="102"/>
        <end position="122"/>
    </location>
</feature>
<name>A0A4Z2J0P5_9TELE</name>
<reference evidence="2 3" key="1">
    <citation type="submission" date="2019-03" db="EMBL/GenBank/DDBJ databases">
        <title>First draft genome of Liparis tanakae, snailfish: a comprehensive survey of snailfish specific genes.</title>
        <authorList>
            <person name="Kim W."/>
            <person name="Song I."/>
            <person name="Jeong J.-H."/>
            <person name="Kim D."/>
            <person name="Kim S."/>
            <person name="Ryu S."/>
            <person name="Song J.Y."/>
            <person name="Lee S.K."/>
        </authorList>
    </citation>
    <scope>NUCLEOTIDE SEQUENCE [LARGE SCALE GENOMIC DNA]</scope>
    <source>
        <tissue evidence="2">Muscle</tissue>
    </source>
</reference>
<proteinExistence type="predicted"/>
<dbReference type="AlphaFoldDB" id="A0A4Z2J0P5"/>
<evidence type="ECO:0000313" key="2">
    <source>
        <dbReference type="EMBL" id="TNN83521.1"/>
    </source>
</evidence>
<feature type="compositionally biased region" description="Basic and acidic residues" evidence="1">
    <location>
        <begin position="171"/>
        <end position="196"/>
    </location>
</feature>
<sequence length="204" mass="22297">MDVPSRLDAPLEAEPVPFDFQTILGCGSPEAWHTKEATPPWTAIWSSGVRVNLGGADCDLNILESGSNATRWKRGLSSPPIGLTHGLAFTDYKDVRRRATGKVTANETRARGKTDMQNAKPFSTLPKSGGFITAAAGFEAAFVNRTNWHRSNAWLSTGPGCECLALEETDTGGRMRREREEKTEEGEDQRGTEKNESSISIQNK</sequence>
<dbReference type="EMBL" id="SRLO01000032">
    <property type="protein sequence ID" value="TNN83521.1"/>
    <property type="molecule type" value="Genomic_DNA"/>
</dbReference>
<dbReference type="Proteomes" id="UP000314294">
    <property type="component" value="Unassembled WGS sequence"/>
</dbReference>
<evidence type="ECO:0000313" key="3">
    <source>
        <dbReference type="Proteomes" id="UP000314294"/>
    </source>
</evidence>
<organism evidence="2 3">
    <name type="scientific">Liparis tanakae</name>
    <name type="common">Tanaka's snailfish</name>
    <dbReference type="NCBI Taxonomy" id="230148"/>
    <lineage>
        <taxon>Eukaryota</taxon>
        <taxon>Metazoa</taxon>
        <taxon>Chordata</taxon>
        <taxon>Craniata</taxon>
        <taxon>Vertebrata</taxon>
        <taxon>Euteleostomi</taxon>
        <taxon>Actinopterygii</taxon>
        <taxon>Neopterygii</taxon>
        <taxon>Teleostei</taxon>
        <taxon>Neoteleostei</taxon>
        <taxon>Acanthomorphata</taxon>
        <taxon>Eupercaria</taxon>
        <taxon>Perciformes</taxon>
        <taxon>Cottioidei</taxon>
        <taxon>Cottales</taxon>
        <taxon>Liparidae</taxon>
        <taxon>Liparis</taxon>
    </lineage>
</organism>
<feature type="region of interest" description="Disordered" evidence="1">
    <location>
        <begin position="167"/>
        <end position="204"/>
    </location>
</feature>
<evidence type="ECO:0000256" key="1">
    <source>
        <dbReference type="SAM" id="MobiDB-lite"/>
    </source>
</evidence>
<protein>
    <submittedName>
        <fullName evidence="2">Uncharacterized protein</fullName>
    </submittedName>
</protein>
<accession>A0A4Z2J0P5</accession>
<gene>
    <name evidence="2" type="ORF">EYF80_006039</name>
</gene>
<comment type="caution">
    <text evidence="2">The sequence shown here is derived from an EMBL/GenBank/DDBJ whole genome shotgun (WGS) entry which is preliminary data.</text>
</comment>